<dbReference type="Proteomes" id="UP000224634">
    <property type="component" value="Unassembled WGS sequence"/>
</dbReference>
<evidence type="ECO:0000256" key="5">
    <source>
        <dbReference type="ARBA" id="ARBA00022512"/>
    </source>
</evidence>
<comment type="subcellular location">
    <subcellularLocation>
        <location evidence="2">Secreted</location>
        <location evidence="2">Cell wall</location>
    </subcellularLocation>
</comment>
<keyword evidence="5" id="KW-0134">Cell wall</keyword>
<dbReference type="EMBL" id="PDNA01000013">
    <property type="protein sequence ID" value="PGH26780.1"/>
    <property type="molecule type" value="Genomic_DNA"/>
</dbReference>
<accession>A0A2B7Z038</accession>
<evidence type="ECO:0000256" key="8">
    <source>
        <dbReference type="ARBA" id="ARBA00022801"/>
    </source>
</evidence>
<evidence type="ECO:0000256" key="1">
    <source>
        <dbReference type="ARBA" id="ARBA00000448"/>
    </source>
</evidence>
<evidence type="ECO:0000256" key="14">
    <source>
        <dbReference type="ARBA" id="ARBA00042762"/>
    </source>
</evidence>
<evidence type="ECO:0000256" key="2">
    <source>
        <dbReference type="ARBA" id="ARBA00004191"/>
    </source>
</evidence>
<dbReference type="GO" id="GO:0071555">
    <property type="term" value="P:cell wall organization"/>
    <property type="evidence" value="ECO:0007669"/>
    <property type="project" value="TreeGrafter"/>
</dbReference>
<sequence>MKGALVLSTAAALVGSALGNGIHGRHAAHGAFHQRRGAAAPSGLYPEGSNPHATCGCTTSVVTWYGEATIVPEPVTQKTTTIESTSYTTLTISVTPSPEPEPEQEPEPEVPLPTQEVTVYPTPGTYTIPAKTVVVTKETTVCDATATDLSPGEHTIGGVTTVVETATTVTCPVATVKPSGETYVSVIETTTFVCPTPGTYTIAPITTSVSLSTVVVYPTPASYTPGTYTRDAETLTVVETDYVYVCPNPTGVLPTPEAPAPPQVTEVIPPPAKETKPAPPKKTPGKHGGGRNWGMTYTPYRADGQCKTKDEVLGDIEEIKGMGFSVIRVYGTDCDSLEHITPACEKHGLRMIIGIFIEADINDAQAQRDKIADWAKWEIVDLVVVGNEAITNGVMDAPTLAGFISGCRDKFAGKGYHGDITTAEPINVWLENGDALCPVIDILGANLHCFFNPDVTASQCGSFIKRQMNDLKSVCNKDVLNLETGWPTAGNANGKAIPGKAQQAEAMQSLIDEVGSNSVFFSLEDDTWKNPGPLGVEQYWGCKSFFQ</sequence>
<evidence type="ECO:0000256" key="4">
    <source>
        <dbReference type="ARBA" id="ARBA00012744"/>
    </source>
</evidence>
<evidence type="ECO:0000256" key="16">
    <source>
        <dbReference type="SAM" id="SignalP"/>
    </source>
</evidence>
<reference evidence="17 18" key="1">
    <citation type="submission" date="2017-10" db="EMBL/GenBank/DDBJ databases">
        <title>Comparative genomics in systemic dimorphic fungi from Ajellomycetaceae.</title>
        <authorList>
            <person name="Munoz J.F."/>
            <person name="Mcewen J.G."/>
            <person name="Clay O.K."/>
            <person name="Cuomo C.A."/>
        </authorList>
    </citation>
    <scope>NUCLEOTIDE SEQUENCE [LARGE SCALE GENOMIC DNA]</scope>
    <source>
        <strain evidence="17 18">UAMH7299</strain>
    </source>
</reference>
<dbReference type="OrthoDB" id="4082933at2759"/>
<evidence type="ECO:0000256" key="13">
    <source>
        <dbReference type="ARBA" id="ARBA00041516"/>
    </source>
</evidence>
<feature type="chain" id="PRO_5013333065" description="Probable beta-glucosidase btgE" evidence="16">
    <location>
        <begin position="20"/>
        <end position="547"/>
    </location>
</feature>
<dbReference type="SUPFAM" id="SSF51445">
    <property type="entry name" value="(Trans)glycosidases"/>
    <property type="match status" value="1"/>
</dbReference>
<proteinExistence type="inferred from homology"/>
<keyword evidence="6" id="KW-0964">Secreted</keyword>
<evidence type="ECO:0000313" key="18">
    <source>
        <dbReference type="Proteomes" id="UP000224634"/>
    </source>
</evidence>
<evidence type="ECO:0000256" key="9">
    <source>
        <dbReference type="ARBA" id="ARBA00023295"/>
    </source>
</evidence>
<dbReference type="GO" id="GO:0005576">
    <property type="term" value="C:extracellular region"/>
    <property type="evidence" value="ECO:0007669"/>
    <property type="project" value="TreeGrafter"/>
</dbReference>
<evidence type="ECO:0000256" key="12">
    <source>
        <dbReference type="ARBA" id="ARBA00041495"/>
    </source>
</evidence>
<evidence type="ECO:0000256" key="7">
    <source>
        <dbReference type="ARBA" id="ARBA00022729"/>
    </source>
</evidence>
<evidence type="ECO:0000256" key="10">
    <source>
        <dbReference type="ARBA" id="ARBA00024983"/>
    </source>
</evidence>
<comment type="similarity">
    <text evidence="3">Belongs to the glycosyl hydrolase 17 family.</text>
</comment>
<feature type="compositionally biased region" description="Pro residues" evidence="15">
    <location>
        <begin position="268"/>
        <end position="282"/>
    </location>
</feature>
<dbReference type="PANTHER" id="PTHR16631:SF24">
    <property type="entry name" value="FAMILY 17 GLUCOSIDASE SCW11-RELATED"/>
    <property type="match status" value="1"/>
</dbReference>
<evidence type="ECO:0000256" key="6">
    <source>
        <dbReference type="ARBA" id="ARBA00022525"/>
    </source>
</evidence>
<name>A0A2B7Z038_POLH7</name>
<dbReference type="GO" id="GO:0009986">
    <property type="term" value="C:cell surface"/>
    <property type="evidence" value="ECO:0007669"/>
    <property type="project" value="TreeGrafter"/>
</dbReference>
<dbReference type="PANTHER" id="PTHR16631">
    <property type="entry name" value="GLUCAN 1,3-BETA-GLUCOSIDASE"/>
    <property type="match status" value="1"/>
</dbReference>
<evidence type="ECO:0000256" key="15">
    <source>
        <dbReference type="SAM" id="MobiDB-lite"/>
    </source>
</evidence>
<dbReference type="Gene3D" id="3.20.20.80">
    <property type="entry name" value="Glycosidases"/>
    <property type="match status" value="1"/>
</dbReference>
<evidence type="ECO:0000313" key="17">
    <source>
        <dbReference type="EMBL" id="PGH26780.1"/>
    </source>
</evidence>
<feature type="region of interest" description="Disordered" evidence="15">
    <location>
        <begin position="92"/>
        <end position="111"/>
    </location>
</feature>
<evidence type="ECO:0000256" key="3">
    <source>
        <dbReference type="ARBA" id="ARBA00008773"/>
    </source>
</evidence>
<dbReference type="STRING" id="1447883.A0A2B7Z038"/>
<dbReference type="InterPro" id="IPR050732">
    <property type="entry name" value="Beta-glucan_modifiers"/>
</dbReference>
<feature type="signal peptide" evidence="16">
    <location>
        <begin position="1"/>
        <end position="19"/>
    </location>
</feature>
<dbReference type="EC" id="3.2.1.21" evidence="4"/>
<dbReference type="GO" id="GO:0042973">
    <property type="term" value="F:glucan endo-1,3-beta-D-glucosidase activity"/>
    <property type="evidence" value="ECO:0007669"/>
    <property type="project" value="TreeGrafter"/>
</dbReference>
<organism evidence="17 18">
    <name type="scientific">Polytolypa hystricis (strain UAMH7299)</name>
    <dbReference type="NCBI Taxonomy" id="1447883"/>
    <lineage>
        <taxon>Eukaryota</taxon>
        <taxon>Fungi</taxon>
        <taxon>Dikarya</taxon>
        <taxon>Ascomycota</taxon>
        <taxon>Pezizomycotina</taxon>
        <taxon>Eurotiomycetes</taxon>
        <taxon>Eurotiomycetidae</taxon>
        <taxon>Onygenales</taxon>
        <taxon>Onygenales incertae sedis</taxon>
        <taxon>Polytolypa</taxon>
    </lineage>
</organism>
<dbReference type="GO" id="GO:0009277">
    <property type="term" value="C:fungal-type cell wall"/>
    <property type="evidence" value="ECO:0007669"/>
    <property type="project" value="TreeGrafter"/>
</dbReference>
<keyword evidence="8" id="KW-0378">Hydrolase</keyword>
<keyword evidence="18" id="KW-1185">Reference proteome</keyword>
<keyword evidence="7 16" id="KW-0732">Signal</keyword>
<keyword evidence="9" id="KW-0326">Glycosidase</keyword>
<comment type="function">
    <text evidence="10">Beta-glucosidases are one of a number of cellulolytic enzymes involved in the degradation of cellulosic biomass. Catalyzes the last step releasing glucose from the inhibitory cellobiose.</text>
</comment>
<comment type="caution">
    <text evidence="17">The sequence shown here is derived from an EMBL/GenBank/DDBJ whole genome shotgun (WGS) entry which is preliminary data.</text>
</comment>
<evidence type="ECO:0000256" key="11">
    <source>
        <dbReference type="ARBA" id="ARBA00039284"/>
    </source>
</evidence>
<feature type="region of interest" description="Disordered" evidence="15">
    <location>
        <begin position="268"/>
        <end position="292"/>
    </location>
</feature>
<dbReference type="AlphaFoldDB" id="A0A2B7Z038"/>
<protein>
    <recommendedName>
        <fullName evidence="11">Probable beta-glucosidase btgE</fullName>
        <ecNumber evidence="4">3.2.1.21</ecNumber>
    </recommendedName>
    <alternativeName>
        <fullName evidence="12">Beta-D-glucoside glucohydrolase btgE</fullName>
    </alternativeName>
    <alternativeName>
        <fullName evidence="14">Cellobiase btgE</fullName>
    </alternativeName>
    <alternativeName>
        <fullName evidence="13">Gentiobiase btgE</fullName>
    </alternativeName>
</protein>
<gene>
    <name evidence="17" type="ORF">AJ80_01545</name>
</gene>
<comment type="catalytic activity">
    <reaction evidence="1">
        <text>Hydrolysis of terminal, non-reducing beta-D-glucosyl residues with release of beta-D-glucose.</text>
        <dbReference type="EC" id="3.2.1.21"/>
    </reaction>
</comment>
<dbReference type="InterPro" id="IPR017853">
    <property type="entry name" value="GH"/>
</dbReference>